<feature type="compositionally biased region" description="Basic and acidic residues" evidence="2">
    <location>
        <begin position="223"/>
        <end position="241"/>
    </location>
</feature>
<feature type="coiled-coil region" evidence="1">
    <location>
        <begin position="430"/>
        <end position="488"/>
    </location>
</feature>
<organism evidence="5 6">
    <name type="scientific">Haematococcus lacustris</name>
    <name type="common">Green alga</name>
    <name type="synonym">Haematococcus pluvialis</name>
    <dbReference type="NCBI Taxonomy" id="44745"/>
    <lineage>
        <taxon>Eukaryota</taxon>
        <taxon>Viridiplantae</taxon>
        <taxon>Chlorophyta</taxon>
        <taxon>core chlorophytes</taxon>
        <taxon>Chlorophyceae</taxon>
        <taxon>CS clade</taxon>
        <taxon>Chlamydomonadales</taxon>
        <taxon>Haematococcaceae</taxon>
        <taxon>Haematococcus</taxon>
    </lineage>
</organism>
<keyword evidence="5" id="KW-0067">ATP-binding</keyword>
<feature type="domain" description="DNA2/NAM7 helicase helicase" evidence="4">
    <location>
        <begin position="328"/>
        <end position="476"/>
    </location>
</feature>
<keyword evidence="5" id="KW-0378">Hydrolase</keyword>
<keyword evidence="5" id="KW-0547">Nucleotide-binding</keyword>
<dbReference type="Gene3D" id="3.40.50.300">
    <property type="entry name" value="P-loop containing nucleotide triphosphate hydrolases"/>
    <property type="match status" value="1"/>
</dbReference>
<dbReference type="SUPFAM" id="SSF52540">
    <property type="entry name" value="P-loop containing nucleoside triphosphate hydrolases"/>
    <property type="match status" value="1"/>
</dbReference>
<sequence length="490" mass="54404">MRTVLTLRWGALVAGLSGVRSDTLGLQLASQPVRLYAARHPEPPDCLEPRALEAARLRELIRLEVEEQRRQFKERTRSTSNEKRVKQGLVLLDLLEQRRQFKERIRSTSDEKLVKEGLALLDLLAVRVNLAELGSRNRISYLEAPTPLAPNHDCDQGLRMELYRKQCNKDSDDSDGDDEEASFAILGTGQRVRVDKAFSQVAYDRQKQALALLPLAISKDSNKTSKRDKTVARNANDKAHDSMGCPFSTQHQEAVTQGSHTGLSWLRPGVRGTSCWWSVQEVASGYTKGTHLRDMLASEDNAVIRQRAFKPSSLTFNADEVAAHVRGCNSTQHAAITTALSHSLALIHGPPGTGKTHTTAALVSFVKQGLTKKFNSPVLVCGQSNTAVDKLVEDLVATGLKVVRLGNPTRVNPQALHVTLLEQTKRHPRYKELEKLIERAVSLRTRLAEERGLLGNSCGDEQTIKARMTELMKAKKAVQGSIDRLKDRIQ</sequence>
<dbReference type="Pfam" id="PF13086">
    <property type="entry name" value="AAA_11"/>
    <property type="match status" value="1"/>
</dbReference>
<dbReference type="Proteomes" id="UP000485058">
    <property type="component" value="Unassembled WGS sequence"/>
</dbReference>
<dbReference type="InterPro" id="IPR050534">
    <property type="entry name" value="Coronavir_polyprotein_1ab"/>
</dbReference>
<gene>
    <name evidence="5" type="ORF">HaLaN_10128</name>
</gene>
<name>A0A699YX13_HAELA</name>
<evidence type="ECO:0000259" key="4">
    <source>
        <dbReference type="Pfam" id="PF13086"/>
    </source>
</evidence>
<comment type="caution">
    <text evidence="5">The sequence shown here is derived from an EMBL/GenBank/DDBJ whole genome shotgun (WGS) entry which is preliminary data.</text>
</comment>
<evidence type="ECO:0000256" key="1">
    <source>
        <dbReference type="SAM" id="Coils"/>
    </source>
</evidence>
<feature type="signal peptide" evidence="3">
    <location>
        <begin position="1"/>
        <end position="21"/>
    </location>
</feature>
<protein>
    <submittedName>
        <fullName evidence="5">DNA helicase</fullName>
    </submittedName>
</protein>
<dbReference type="EMBL" id="BLLF01000690">
    <property type="protein sequence ID" value="GFH14131.1"/>
    <property type="molecule type" value="Genomic_DNA"/>
</dbReference>
<dbReference type="InterPro" id="IPR041677">
    <property type="entry name" value="DNA2/NAM7_AAA_11"/>
</dbReference>
<feature type="non-terminal residue" evidence="5">
    <location>
        <position position="1"/>
    </location>
</feature>
<proteinExistence type="predicted"/>
<feature type="non-terminal residue" evidence="5">
    <location>
        <position position="490"/>
    </location>
</feature>
<feature type="chain" id="PRO_5025638678" evidence="3">
    <location>
        <begin position="22"/>
        <end position="490"/>
    </location>
</feature>
<keyword evidence="5" id="KW-0347">Helicase</keyword>
<dbReference type="AlphaFoldDB" id="A0A699YX13"/>
<dbReference type="InterPro" id="IPR027417">
    <property type="entry name" value="P-loop_NTPase"/>
</dbReference>
<dbReference type="GO" id="GO:0043139">
    <property type="term" value="F:5'-3' DNA helicase activity"/>
    <property type="evidence" value="ECO:0007669"/>
    <property type="project" value="TreeGrafter"/>
</dbReference>
<accession>A0A699YX13</accession>
<evidence type="ECO:0000313" key="6">
    <source>
        <dbReference type="Proteomes" id="UP000485058"/>
    </source>
</evidence>
<dbReference type="PANTHER" id="PTHR43788">
    <property type="entry name" value="DNA2/NAM7 HELICASE FAMILY MEMBER"/>
    <property type="match status" value="1"/>
</dbReference>
<feature type="region of interest" description="Disordered" evidence="2">
    <location>
        <begin position="223"/>
        <end position="243"/>
    </location>
</feature>
<evidence type="ECO:0000313" key="5">
    <source>
        <dbReference type="EMBL" id="GFH14131.1"/>
    </source>
</evidence>
<keyword evidence="6" id="KW-1185">Reference proteome</keyword>
<evidence type="ECO:0000256" key="2">
    <source>
        <dbReference type="SAM" id="MobiDB-lite"/>
    </source>
</evidence>
<dbReference type="PANTHER" id="PTHR43788:SF13">
    <property type="entry name" value="REGULATOR OF NONSENSE TRANSCRIPTS 1"/>
    <property type="match status" value="1"/>
</dbReference>
<evidence type="ECO:0000256" key="3">
    <source>
        <dbReference type="SAM" id="SignalP"/>
    </source>
</evidence>
<reference evidence="5 6" key="1">
    <citation type="submission" date="2020-02" db="EMBL/GenBank/DDBJ databases">
        <title>Draft genome sequence of Haematococcus lacustris strain NIES-144.</title>
        <authorList>
            <person name="Morimoto D."/>
            <person name="Nakagawa S."/>
            <person name="Yoshida T."/>
            <person name="Sawayama S."/>
        </authorList>
    </citation>
    <scope>NUCLEOTIDE SEQUENCE [LARGE SCALE GENOMIC DNA]</scope>
    <source>
        <strain evidence="5 6">NIES-144</strain>
    </source>
</reference>
<keyword evidence="1" id="KW-0175">Coiled coil</keyword>
<keyword evidence="3" id="KW-0732">Signal</keyword>